<name>A0AAD8MC68_9APIA</name>
<proteinExistence type="predicted"/>
<reference evidence="2" key="2">
    <citation type="submission" date="2023-05" db="EMBL/GenBank/DDBJ databases">
        <authorList>
            <person name="Schelkunov M.I."/>
        </authorList>
    </citation>
    <scope>NUCLEOTIDE SEQUENCE</scope>
    <source>
        <strain evidence="2">Hsosn_3</strain>
        <tissue evidence="2">Leaf</tissue>
    </source>
</reference>
<gene>
    <name evidence="2" type="ORF">POM88_036172</name>
</gene>
<feature type="compositionally biased region" description="Basic and acidic residues" evidence="1">
    <location>
        <begin position="65"/>
        <end position="76"/>
    </location>
</feature>
<keyword evidence="3" id="KW-1185">Reference proteome</keyword>
<protein>
    <submittedName>
        <fullName evidence="2">Uncharacterized protein</fullName>
    </submittedName>
</protein>
<feature type="region of interest" description="Disordered" evidence="1">
    <location>
        <begin position="65"/>
        <end position="87"/>
    </location>
</feature>
<reference evidence="2" key="1">
    <citation type="submission" date="2023-02" db="EMBL/GenBank/DDBJ databases">
        <title>Genome of toxic invasive species Heracleum sosnowskyi carries increased number of genes despite the absence of recent whole-genome duplications.</title>
        <authorList>
            <person name="Schelkunov M."/>
            <person name="Shtratnikova V."/>
            <person name="Makarenko M."/>
            <person name="Klepikova A."/>
            <person name="Omelchenko D."/>
            <person name="Novikova G."/>
            <person name="Obukhova E."/>
            <person name="Bogdanov V."/>
            <person name="Penin A."/>
            <person name="Logacheva M."/>
        </authorList>
    </citation>
    <scope>NUCLEOTIDE SEQUENCE</scope>
    <source>
        <strain evidence="2">Hsosn_3</strain>
        <tissue evidence="2">Leaf</tissue>
    </source>
</reference>
<dbReference type="AlphaFoldDB" id="A0AAD8MC68"/>
<comment type="caution">
    <text evidence="2">The sequence shown here is derived from an EMBL/GenBank/DDBJ whole genome shotgun (WGS) entry which is preliminary data.</text>
</comment>
<dbReference type="Proteomes" id="UP001237642">
    <property type="component" value="Unassembled WGS sequence"/>
</dbReference>
<accession>A0AAD8MC68</accession>
<feature type="region of interest" description="Disordered" evidence="1">
    <location>
        <begin position="1"/>
        <end position="21"/>
    </location>
</feature>
<feature type="compositionally biased region" description="Basic and acidic residues" evidence="1">
    <location>
        <begin position="1"/>
        <end position="10"/>
    </location>
</feature>
<organism evidence="2 3">
    <name type="scientific">Heracleum sosnowskyi</name>
    <dbReference type="NCBI Taxonomy" id="360622"/>
    <lineage>
        <taxon>Eukaryota</taxon>
        <taxon>Viridiplantae</taxon>
        <taxon>Streptophyta</taxon>
        <taxon>Embryophyta</taxon>
        <taxon>Tracheophyta</taxon>
        <taxon>Spermatophyta</taxon>
        <taxon>Magnoliopsida</taxon>
        <taxon>eudicotyledons</taxon>
        <taxon>Gunneridae</taxon>
        <taxon>Pentapetalae</taxon>
        <taxon>asterids</taxon>
        <taxon>campanulids</taxon>
        <taxon>Apiales</taxon>
        <taxon>Apiaceae</taxon>
        <taxon>Apioideae</taxon>
        <taxon>apioid superclade</taxon>
        <taxon>Tordylieae</taxon>
        <taxon>Tordyliinae</taxon>
        <taxon>Heracleum</taxon>
    </lineage>
</organism>
<evidence type="ECO:0000256" key="1">
    <source>
        <dbReference type="SAM" id="MobiDB-lite"/>
    </source>
</evidence>
<evidence type="ECO:0000313" key="3">
    <source>
        <dbReference type="Proteomes" id="UP001237642"/>
    </source>
</evidence>
<evidence type="ECO:0000313" key="2">
    <source>
        <dbReference type="EMBL" id="KAK1370080.1"/>
    </source>
</evidence>
<sequence>MRSLDYERSGSDNNEEEDGYNEKCLKKFLESEKKQREIYENQIVAEKILLEIMAGKRMIKRNAQMREEDKERKLRSGMENADCIEKPVDNSHGATALNCSSGFGM</sequence>
<dbReference type="EMBL" id="JAUIZM010000008">
    <property type="protein sequence ID" value="KAK1370080.1"/>
    <property type="molecule type" value="Genomic_DNA"/>
</dbReference>